<keyword evidence="2" id="KW-1185">Reference proteome</keyword>
<comment type="caution">
    <text evidence="1">The sequence shown here is derived from an EMBL/GenBank/DDBJ whole genome shotgun (WGS) entry which is preliminary data.</text>
</comment>
<dbReference type="Proteomes" id="UP001162164">
    <property type="component" value="Unassembled WGS sequence"/>
</dbReference>
<sequence>MLRKDGAIVWFYLRSLFMIPIHNTWKTGETENMETVFLFEIKAKIKIMSKAKKEMKQKTSYEQYKKK</sequence>
<reference evidence="1" key="1">
    <citation type="journal article" date="2023" name="Insect Mol. Biol.">
        <title>Genome sequencing provides insights into the evolution of gene families encoding plant cell wall-degrading enzymes in longhorned beetles.</title>
        <authorList>
            <person name="Shin N.R."/>
            <person name="Okamura Y."/>
            <person name="Kirsch R."/>
            <person name="Pauchet Y."/>
        </authorList>
    </citation>
    <scope>NUCLEOTIDE SEQUENCE</scope>
    <source>
        <strain evidence="1">MMC_N1</strain>
    </source>
</reference>
<proteinExistence type="predicted"/>
<accession>A0ABQ9JKY7</accession>
<evidence type="ECO:0000313" key="1">
    <source>
        <dbReference type="EMBL" id="KAJ8978874.1"/>
    </source>
</evidence>
<evidence type="ECO:0000313" key="2">
    <source>
        <dbReference type="Proteomes" id="UP001162164"/>
    </source>
</evidence>
<name>A0ABQ9JKY7_9CUCU</name>
<protein>
    <submittedName>
        <fullName evidence="1">Uncharacterized protein</fullName>
    </submittedName>
</protein>
<gene>
    <name evidence="1" type="ORF">NQ317_009018</name>
</gene>
<organism evidence="1 2">
    <name type="scientific">Molorchus minor</name>
    <dbReference type="NCBI Taxonomy" id="1323400"/>
    <lineage>
        <taxon>Eukaryota</taxon>
        <taxon>Metazoa</taxon>
        <taxon>Ecdysozoa</taxon>
        <taxon>Arthropoda</taxon>
        <taxon>Hexapoda</taxon>
        <taxon>Insecta</taxon>
        <taxon>Pterygota</taxon>
        <taxon>Neoptera</taxon>
        <taxon>Endopterygota</taxon>
        <taxon>Coleoptera</taxon>
        <taxon>Polyphaga</taxon>
        <taxon>Cucujiformia</taxon>
        <taxon>Chrysomeloidea</taxon>
        <taxon>Cerambycidae</taxon>
        <taxon>Lamiinae</taxon>
        <taxon>Monochamini</taxon>
        <taxon>Molorchus</taxon>
    </lineage>
</organism>
<dbReference type="EMBL" id="JAPWTJ010000395">
    <property type="protein sequence ID" value="KAJ8978874.1"/>
    <property type="molecule type" value="Genomic_DNA"/>
</dbReference>